<feature type="transmembrane region" description="Helical" evidence="2">
    <location>
        <begin position="152"/>
        <end position="174"/>
    </location>
</feature>
<dbReference type="Proteomes" id="UP000095751">
    <property type="component" value="Unassembled WGS sequence"/>
</dbReference>
<protein>
    <submittedName>
        <fullName evidence="3">Uncharacterized protein</fullName>
    </submittedName>
</protein>
<feature type="compositionally biased region" description="Polar residues" evidence="1">
    <location>
        <begin position="87"/>
        <end position="110"/>
    </location>
</feature>
<dbReference type="EMBL" id="KV784383">
    <property type="protein sequence ID" value="OEU07888.1"/>
    <property type="molecule type" value="Genomic_DNA"/>
</dbReference>
<feature type="region of interest" description="Disordered" evidence="1">
    <location>
        <begin position="199"/>
        <end position="253"/>
    </location>
</feature>
<evidence type="ECO:0000256" key="1">
    <source>
        <dbReference type="SAM" id="MobiDB-lite"/>
    </source>
</evidence>
<proteinExistence type="predicted"/>
<evidence type="ECO:0000313" key="4">
    <source>
        <dbReference type="Proteomes" id="UP000095751"/>
    </source>
</evidence>
<organism evidence="3 4">
    <name type="scientific">Fragilariopsis cylindrus CCMP1102</name>
    <dbReference type="NCBI Taxonomy" id="635003"/>
    <lineage>
        <taxon>Eukaryota</taxon>
        <taxon>Sar</taxon>
        <taxon>Stramenopiles</taxon>
        <taxon>Ochrophyta</taxon>
        <taxon>Bacillariophyta</taxon>
        <taxon>Bacillariophyceae</taxon>
        <taxon>Bacillariophycidae</taxon>
        <taxon>Bacillariales</taxon>
        <taxon>Bacillariaceae</taxon>
        <taxon>Fragilariopsis</taxon>
    </lineage>
</organism>
<dbReference type="InParanoid" id="A0A1E7EPK8"/>
<feature type="compositionally biased region" description="Low complexity" evidence="1">
    <location>
        <begin position="228"/>
        <end position="240"/>
    </location>
</feature>
<feature type="compositionally biased region" description="Polar residues" evidence="1">
    <location>
        <begin position="271"/>
        <end position="281"/>
    </location>
</feature>
<keyword evidence="2" id="KW-0812">Transmembrane</keyword>
<sequence length="317" mass="34879">MLLQEKHNFDLYFGKNIGEDSSKSHLKCSNNNGTCKQHRSTVDLSSFHRSSSSLSSASSSTNTLYVSLPKSQRTYVRNNTTLRYRGPLSTSLEVDGNTSSVITRSTKNQDGSTSTSSGVITSNNTGNHSPTNNINVNNNRNDDEDGSVVESILGGFFLGCGHLIVILLHMIVTIERFVRGIFRRVGFVYASIFASSSSFQQEPVNDDEDELSSSISAPPMQYDDEDYSSSGDSSSSSSNSGDDEHDEHRIDADGWGHFADFQEELADESSFIPSCSKSNNVVRPYRSVTPPSPNDQKGALETLTESREEEDEEDWSF</sequence>
<keyword evidence="2" id="KW-0472">Membrane</keyword>
<evidence type="ECO:0000313" key="3">
    <source>
        <dbReference type="EMBL" id="OEU07888.1"/>
    </source>
</evidence>
<accession>A0A1E7EPK8</accession>
<gene>
    <name evidence="3" type="ORF">FRACYDRAFT_250515</name>
</gene>
<evidence type="ECO:0000256" key="2">
    <source>
        <dbReference type="SAM" id="Phobius"/>
    </source>
</evidence>
<dbReference type="OrthoDB" id="10680986at2759"/>
<reference evidence="3 4" key="1">
    <citation type="submission" date="2016-09" db="EMBL/GenBank/DDBJ databases">
        <title>Extensive genetic diversity and differential bi-allelic expression allows diatom success in the polar Southern Ocean.</title>
        <authorList>
            <consortium name="DOE Joint Genome Institute"/>
            <person name="Mock T."/>
            <person name="Otillar R.P."/>
            <person name="Strauss J."/>
            <person name="Dupont C."/>
            <person name="Frickenhaus S."/>
            <person name="Maumus F."/>
            <person name="Mcmullan M."/>
            <person name="Sanges R."/>
            <person name="Schmutz J."/>
            <person name="Toseland A."/>
            <person name="Valas R."/>
            <person name="Veluchamy A."/>
            <person name="Ward B.J."/>
            <person name="Allen A."/>
            <person name="Barry K."/>
            <person name="Falciatore A."/>
            <person name="Ferrante M."/>
            <person name="Fortunato A.E."/>
            <person name="Gloeckner G."/>
            <person name="Gruber A."/>
            <person name="Hipkin R."/>
            <person name="Janech M."/>
            <person name="Kroth P."/>
            <person name="Leese F."/>
            <person name="Lindquist E."/>
            <person name="Lyon B.R."/>
            <person name="Martin J."/>
            <person name="Mayer C."/>
            <person name="Parker M."/>
            <person name="Quesneville H."/>
            <person name="Raymond J."/>
            <person name="Uhlig C."/>
            <person name="Valentin K.U."/>
            <person name="Worden A.Z."/>
            <person name="Armbrust E.V."/>
            <person name="Bowler C."/>
            <person name="Green B."/>
            <person name="Moulton V."/>
            <person name="Van Oosterhout C."/>
            <person name="Grigoriev I."/>
        </authorList>
    </citation>
    <scope>NUCLEOTIDE SEQUENCE [LARGE SCALE GENOMIC DNA]</scope>
    <source>
        <strain evidence="3 4">CCMP1102</strain>
    </source>
</reference>
<dbReference type="KEGG" id="fcy:FRACYDRAFT_250515"/>
<feature type="region of interest" description="Disordered" evidence="1">
    <location>
        <begin position="269"/>
        <end position="317"/>
    </location>
</feature>
<feature type="compositionally biased region" description="Low complexity" evidence="1">
    <location>
        <begin position="111"/>
        <end position="139"/>
    </location>
</feature>
<feature type="region of interest" description="Disordered" evidence="1">
    <location>
        <begin position="87"/>
        <end position="142"/>
    </location>
</feature>
<dbReference type="AlphaFoldDB" id="A0A1E7EPK8"/>
<keyword evidence="2" id="KW-1133">Transmembrane helix</keyword>
<name>A0A1E7EPK8_9STRA</name>
<feature type="compositionally biased region" description="Acidic residues" evidence="1">
    <location>
        <begin position="307"/>
        <end position="317"/>
    </location>
</feature>
<keyword evidence="4" id="KW-1185">Reference proteome</keyword>